<keyword evidence="5" id="KW-0449">Lipoprotein</keyword>
<evidence type="ECO:0000256" key="5">
    <source>
        <dbReference type="ARBA" id="ARBA00023288"/>
    </source>
</evidence>
<name>A0ABQ6C3A7_9BURK</name>
<dbReference type="HAMAP" id="MF_01186">
    <property type="entry name" value="LPS_assembly_LptE"/>
    <property type="match status" value="1"/>
</dbReference>
<keyword evidence="2 6" id="KW-0472">Membrane</keyword>
<accession>A0ABQ6C3A7</accession>
<dbReference type="InterPro" id="IPR007485">
    <property type="entry name" value="LPS_assembly_LptE"/>
</dbReference>
<organism evidence="8 9">
    <name type="scientific">Hydrogenophaga electricum</name>
    <dbReference type="NCBI Taxonomy" id="1230953"/>
    <lineage>
        <taxon>Bacteria</taxon>
        <taxon>Pseudomonadati</taxon>
        <taxon>Pseudomonadota</taxon>
        <taxon>Betaproteobacteria</taxon>
        <taxon>Burkholderiales</taxon>
        <taxon>Comamonadaceae</taxon>
        <taxon>Hydrogenophaga</taxon>
    </lineage>
</organism>
<evidence type="ECO:0000256" key="7">
    <source>
        <dbReference type="SAM" id="MobiDB-lite"/>
    </source>
</evidence>
<dbReference type="Pfam" id="PF04390">
    <property type="entry name" value="LptE"/>
    <property type="match status" value="1"/>
</dbReference>
<dbReference type="InterPro" id="IPR006311">
    <property type="entry name" value="TAT_signal"/>
</dbReference>
<evidence type="ECO:0000256" key="4">
    <source>
        <dbReference type="ARBA" id="ARBA00023237"/>
    </source>
</evidence>
<dbReference type="PANTHER" id="PTHR38098:SF1">
    <property type="entry name" value="LPS-ASSEMBLY LIPOPROTEIN LPTE"/>
    <property type="match status" value="1"/>
</dbReference>
<dbReference type="Proteomes" id="UP001156903">
    <property type="component" value="Unassembled WGS sequence"/>
</dbReference>
<evidence type="ECO:0000313" key="9">
    <source>
        <dbReference type="Proteomes" id="UP001156903"/>
    </source>
</evidence>
<evidence type="ECO:0000256" key="1">
    <source>
        <dbReference type="ARBA" id="ARBA00022729"/>
    </source>
</evidence>
<feature type="region of interest" description="Disordered" evidence="7">
    <location>
        <begin position="1"/>
        <end position="20"/>
    </location>
</feature>
<comment type="similarity">
    <text evidence="6">Belongs to the LptE lipoprotein family.</text>
</comment>
<evidence type="ECO:0000256" key="3">
    <source>
        <dbReference type="ARBA" id="ARBA00023139"/>
    </source>
</evidence>
<dbReference type="PROSITE" id="PS51318">
    <property type="entry name" value="TAT"/>
    <property type="match status" value="1"/>
</dbReference>
<keyword evidence="1" id="KW-0732">Signal</keyword>
<evidence type="ECO:0000256" key="6">
    <source>
        <dbReference type="HAMAP-Rule" id="MF_01186"/>
    </source>
</evidence>
<comment type="function">
    <text evidence="6">Together with LptD, is involved in the assembly of lipopolysaccharide (LPS) at the surface of the outer membrane. Required for the proper assembly of LptD. Binds LPS and may serve as the LPS recognition site at the outer membrane.</text>
</comment>
<comment type="caution">
    <text evidence="8">The sequence shown here is derived from an EMBL/GenBank/DDBJ whole genome shotgun (WGS) entry which is preliminary data.</text>
</comment>
<gene>
    <name evidence="6" type="primary">lptE</name>
    <name evidence="8" type="ORF">GCM10007935_18010</name>
</gene>
<dbReference type="EMBL" id="BSPB01000011">
    <property type="protein sequence ID" value="GLS14370.1"/>
    <property type="molecule type" value="Genomic_DNA"/>
</dbReference>
<keyword evidence="3" id="KW-0564">Palmitate</keyword>
<comment type="subunit">
    <text evidence="6">Component of the lipopolysaccharide transport and assembly complex. Interacts with LptD.</text>
</comment>
<keyword evidence="9" id="KW-1185">Reference proteome</keyword>
<sequence>MKHPQHAIPPTMTHSPLPSSDRRRWLGGSAALLAAGVLSGCGFALRQAPKFSFSAINIMGLTNTNISRAIQRNLNAAGVQVQRGGGPLPVQAVMTIEADYRERVVTGQSSGGLVTELQLRTRFRYNITAPNGRILQESSELLIERDITFSETAAIAKAAEEQMLFQDMESDITQQVLRRLAAVHI</sequence>
<evidence type="ECO:0000256" key="2">
    <source>
        <dbReference type="ARBA" id="ARBA00023136"/>
    </source>
</evidence>
<keyword evidence="4 6" id="KW-0998">Cell outer membrane</keyword>
<proteinExistence type="inferred from homology"/>
<reference evidence="9" key="1">
    <citation type="journal article" date="2019" name="Int. J. Syst. Evol. Microbiol.">
        <title>The Global Catalogue of Microorganisms (GCM) 10K type strain sequencing project: providing services to taxonomists for standard genome sequencing and annotation.</title>
        <authorList>
            <consortium name="The Broad Institute Genomics Platform"/>
            <consortium name="The Broad Institute Genome Sequencing Center for Infectious Disease"/>
            <person name="Wu L."/>
            <person name="Ma J."/>
        </authorList>
    </citation>
    <scope>NUCLEOTIDE SEQUENCE [LARGE SCALE GENOMIC DNA]</scope>
    <source>
        <strain evidence="9">NBRC 109341</strain>
    </source>
</reference>
<dbReference type="PANTHER" id="PTHR38098">
    <property type="entry name" value="LPS-ASSEMBLY LIPOPROTEIN LPTE"/>
    <property type="match status" value="1"/>
</dbReference>
<protein>
    <recommendedName>
        <fullName evidence="6">LPS-assembly lipoprotein LptE</fullName>
    </recommendedName>
</protein>
<dbReference type="Gene3D" id="3.30.160.150">
    <property type="entry name" value="Lipoprotein like domain"/>
    <property type="match status" value="1"/>
</dbReference>
<evidence type="ECO:0000313" key="8">
    <source>
        <dbReference type="EMBL" id="GLS14370.1"/>
    </source>
</evidence>